<proteinExistence type="predicted"/>
<feature type="compositionally biased region" description="Basic residues" evidence="1">
    <location>
        <begin position="1"/>
        <end position="12"/>
    </location>
</feature>
<evidence type="ECO:0000256" key="1">
    <source>
        <dbReference type="SAM" id="MobiDB-lite"/>
    </source>
</evidence>
<reference evidence="2 3" key="1">
    <citation type="journal article" date="2019" name="Int. J. Syst. Evol. Microbiol.">
        <title>The Global Catalogue of Microorganisms (GCM) 10K type strain sequencing project: providing services to taxonomists for standard genome sequencing and annotation.</title>
        <authorList>
            <consortium name="The Broad Institute Genomics Platform"/>
            <consortium name="The Broad Institute Genome Sequencing Center for Infectious Disease"/>
            <person name="Wu L."/>
            <person name="Ma J."/>
        </authorList>
    </citation>
    <scope>NUCLEOTIDE SEQUENCE [LARGE SCALE GENOMIC DNA]</scope>
    <source>
        <strain evidence="2 3">JCM 6242</strain>
    </source>
</reference>
<organism evidence="2 3">
    <name type="scientific">Streptosporangium fragile</name>
    <dbReference type="NCBI Taxonomy" id="46186"/>
    <lineage>
        <taxon>Bacteria</taxon>
        <taxon>Bacillati</taxon>
        <taxon>Actinomycetota</taxon>
        <taxon>Actinomycetes</taxon>
        <taxon>Streptosporangiales</taxon>
        <taxon>Streptosporangiaceae</taxon>
        <taxon>Streptosporangium</taxon>
    </lineage>
</organism>
<protein>
    <submittedName>
        <fullName evidence="2">Uncharacterized protein</fullName>
    </submittedName>
</protein>
<dbReference type="RefSeq" id="WP_344972835.1">
    <property type="nucleotide sequence ID" value="NZ_BAAAVI010000024.1"/>
</dbReference>
<feature type="region of interest" description="Disordered" evidence="1">
    <location>
        <begin position="1"/>
        <end position="21"/>
    </location>
</feature>
<evidence type="ECO:0000313" key="2">
    <source>
        <dbReference type="EMBL" id="GAA2875663.1"/>
    </source>
</evidence>
<sequence>MKTRQARRCSSKRSRDGQPCEAFAMNGSTVCHAHGGRSPQAKRRAAERLAEQRARKIMSNYNPGGEPVTNPVTELLKVAGEIRSFKDFLAGRVAEMRAEEWRRANENGAEQLRAELTLYERAMDRTARVLGEVVRLDLESRLVRITEQQGAILAEVIRGSLDAHRDRVLVVLGSSAEAATIRKAWPDWAAEIVPAQIAAVTKGE</sequence>
<dbReference type="Proteomes" id="UP001500831">
    <property type="component" value="Unassembled WGS sequence"/>
</dbReference>
<dbReference type="EMBL" id="BAAAVI010000024">
    <property type="protein sequence ID" value="GAA2875663.1"/>
    <property type="molecule type" value="Genomic_DNA"/>
</dbReference>
<comment type="caution">
    <text evidence="2">The sequence shown here is derived from an EMBL/GenBank/DDBJ whole genome shotgun (WGS) entry which is preliminary data.</text>
</comment>
<accession>A0ABN3W118</accession>
<keyword evidence="3" id="KW-1185">Reference proteome</keyword>
<gene>
    <name evidence="2" type="ORF">GCM10010517_36610</name>
</gene>
<name>A0ABN3W118_9ACTN</name>
<evidence type="ECO:0000313" key="3">
    <source>
        <dbReference type="Proteomes" id="UP001500831"/>
    </source>
</evidence>